<evidence type="ECO:0000256" key="1">
    <source>
        <dbReference type="ARBA" id="ARBA00022692"/>
    </source>
</evidence>
<dbReference type="CDD" id="cd06257">
    <property type="entry name" value="DnaJ"/>
    <property type="match status" value="1"/>
</dbReference>
<dbReference type="InterPro" id="IPR001623">
    <property type="entry name" value="DnaJ_domain"/>
</dbReference>
<gene>
    <name evidence="10" type="ORF">HRR80_008402</name>
</gene>
<comment type="subcellular location">
    <subcellularLocation>
        <location evidence="5">Endomembrane system</location>
        <topology evidence="5">Single-pass membrane protein</topology>
    </subcellularLocation>
</comment>
<dbReference type="EMBL" id="JAJGCB010000024">
    <property type="protein sequence ID" value="KAJ8987501.1"/>
    <property type="molecule type" value="Genomic_DNA"/>
</dbReference>
<evidence type="ECO:0000313" key="10">
    <source>
        <dbReference type="EMBL" id="KAJ8987501.1"/>
    </source>
</evidence>
<accession>A0AAN6ELI9</accession>
<feature type="signal peptide" evidence="8">
    <location>
        <begin position="1"/>
        <end position="20"/>
    </location>
</feature>
<feature type="compositionally biased region" description="Basic and acidic residues" evidence="6">
    <location>
        <begin position="245"/>
        <end position="257"/>
    </location>
</feature>
<feature type="region of interest" description="Disordered" evidence="6">
    <location>
        <begin position="68"/>
        <end position="103"/>
    </location>
</feature>
<evidence type="ECO:0000313" key="11">
    <source>
        <dbReference type="Proteomes" id="UP001161757"/>
    </source>
</evidence>
<keyword evidence="1 7" id="KW-0812">Transmembrane</keyword>
<dbReference type="Pfam" id="PF00226">
    <property type="entry name" value="DnaJ"/>
    <property type="match status" value="1"/>
</dbReference>
<dbReference type="SUPFAM" id="SSF46565">
    <property type="entry name" value="Chaperone J-domain"/>
    <property type="match status" value="1"/>
</dbReference>
<proteinExistence type="predicted"/>
<dbReference type="Proteomes" id="UP001161757">
    <property type="component" value="Unassembled WGS sequence"/>
</dbReference>
<comment type="caution">
    <text evidence="10">The sequence shown here is derived from an EMBL/GenBank/DDBJ whole genome shotgun (WGS) entry which is preliminary data.</text>
</comment>
<organism evidence="10 11">
    <name type="scientific">Exophiala dermatitidis</name>
    <name type="common">Black yeast-like fungus</name>
    <name type="synonym">Wangiella dermatitidis</name>
    <dbReference type="NCBI Taxonomy" id="5970"/>
    <lineage>
        <taxon>Eukaryota</taxon>
        <taxon>Fungi</taxon>
        <taxon>Dikarya</taxon>
        <taxon>Ascomycota</taxon>
        <taxon>Pezizomycotina</taxon>
        <taxon>Eurotiomycetes</taxon>
        <taxon>Chaetothyriomycetidae</taxon>
        <taxon>Chaetothyriales</taxon>
        <taxon>Herpotrichiellaceae</taxon>
        <taxon>Exophiala</taxon>
    </lineage>
</organism>
<evidence type="ECO:0000256" key="5">
    <source>
        <dbReference type="ARBA" id="ARBA00037847"/>
    </source>
</evidence>
<feature type="region of interest" description="Disordered" evidence="6">
    <location>
        <begin position="224"/>
        <end position="276"/>
    </location>
</feature>
<keyword evidence="4 7" id="KW-0472">Membrane</keyword>
<feature type="compositionally biased region" description="Polar residues" evidence="6">
    <location>
        <begin position="376"/>
        <end position="385"/>
    </location>
</feature>
<evidence type="ECO:0000259" key="9">
    <source>
        <dbReference type="PROSITE" id="PS50076"/>
    </source>
</evidence>
<dbReference type="InterPro" id="IPR052606">
    <property type="entry name" value="DnaJ_domain_protein"/>
</dbReference>
<dbReference type="SMART" id="SM00271">
    <property type="entry name" value="DnaJ"/>
    <property type="match status" value="1"/>
</dbReference>
<feature type="region of interest" description="Disordered" evidence="6">
    <location>
        <begin position="348"/>
        <end position="393"/>
    </location>
</feature>
<evidence type="ECO:0000256" key="6">
    <source>
        <dbReference type="SAM" id="MobiDB-lite"/>
    </source>
</evidence>
<evidence type="ECO:0000256" key="8">
    <source>
        <dbReference type="SAM" id="SignalP"/>
    </source>
</evidence>
<keyword evidence="3 7" id="KW-1133">Transmembrane helix</keyword>
<dbReference type="PRINTS" id="PR00625">
    <property type="entry name" value="JDOMAIN"/>
</dbReference>
<evidence type="ECO:0000256" key="2">
    <source>
        <dbReference type="ARBA" id="ARBA00022729"/>
    </source>
</evidence>
<protein>
    <recommendedName>
        <fullName evidence="9">J domain-containing protein</fullName>
    </recommendedName>
</protein>
<feature type="domain" description="J" evidence="9">
    <location>
        <begin position="44"/>
        <end position="144"/>
    </location>
</feature>
<sequence>MRRRILYLLVLCTFLAFVAAWTKEDYEIFKLKDEVEESEGEGVNFYDFLGVKPSATVEDIGKAFRKKSRALHPDKAKHSFIASRSTPKPKKPGEKRKTGVHVSKGPSEREIQRFLKQAGERYSRLGVVANILKGPQRERYDFFLQHGFPTWRGTGYYYSRYRPGFGTVLVGLFLVFGGGAHYLALITSYKRQREFMERYIKHARKTAWGDESGISGIAGLGGPVDVPPVTEEHDPMANLNRRQKRELERQNKKDKSSKTKSAKAAPVQVSSPSGDKKRVVAENGKVLVVDSVGNVFLEEEDEEGYVQEFLLDLDEIPRPTIWDTAVVRLPSWLYHKAFDRFLKKSGPAPVDVASVESDREPSTSSIAATKEKAASSEGNSSQEQDSGYEIVDSSGIEQEIAKASAVAGMKKRGKKGKK</sequence>
<dbReference type="Gene3D" id="1.10.287.110">
    <property type="entry name" value="DnaJ domain"/>
    <property type="match status" value="1"/>
</dbReference>
<dbReference type="PANTHER" id="PTHR44653">
    <property type="entry name" value="DNAJ HOMOLOG SUBFAMILY C MEMBER 1"/>
    <property type="match status" value="1"/>
</dbReference>
<feature type="transmembrane region" description="Helical" evidence="7">
    <location>
        <begin position="164"/>
        <end position="186"/>
    </location>
</feature>
<evidence type="ECO:0000256" key="3">
    <source>
        <dbReference type="ARBA" id="ARBA00022989"/>
    </source>
</evidence>
<dbReference type="AlphaFoldDB" id="A0AAN6ELI9"/>
<evidence type="ECO:0000256" key="4">
    <source>
        <dbReference type="ARBA" id="ARBA00023136"/>
    </source>
</evidence>
<dbReference type="InterPro" id="IPR036869">
    <property type="entry name" value="J_dom_sf"/>
</dbReference>
<keyword evidence="2 8" id="KW-0732">Signal</keyword>
<dbReference type="PANTHER" id="PTHR44653:SF2">
    <property type="entry name" value="DNAJ HOMOLOG SUBFAMILY C MEMBER 1"/>
    <property type="match status" value="1"/>
</dbReference>
<reference evidence="10" key="1">
    <citation type="submission" date="2023-01" db="EMBL/GenBank/DDBJ databases">
        <title>Exophiala dermititidis isolated from Cystic Fibrosis Patient.</title>
        <authorList>
            <person name="Kurbessoian T."/>
            <person name="Crocker A."/>
            <person name="Murante D."/>
            <person name="Hogan D.A."/>
            <person name="Stajich J.E."/>
        </authorList>
    </citation>
    <scope>NUCLEOTIDE SEQUENCE</scope>
    <source>
        <strain evidence="10">Ex8</strain>
    </source>
</reference>
<feature type="chain" id="PRO_5042956284" description="J domain-containing protein" evidence="8">
    <location>
        <begin position="21"/>
        <end position="418"/>
    </location>
</feature>
<dbReference type="PROSITE" id="PS50076">
    <property type="entry name" value="DNAJ_2"/>
    <property type="match status" value="1"/>
</dbReference>
<dbReference type="GO" id="GO:0012505">
    <property type="term" value="C:endomembrane system"/>
    <property type="evidence" value="ECO:0007669"/>
    <property type="project" value="UniProtKB-SubCell"/>
</dbReference>
<name>A0AAN6ELI9_EXODE</name>
<evidence type="ECO:0000256" key="7">
    <source>
        <dbReference type="SAM" id="Phobius"/>
    </source>
</evidence>